<evidence type="ECO:0000313" key="2">
    <source>
        <dbReference type="EMBL" id="ROW07433.1"/>
    </source>
</evidence>
<dbReference type="Gene3D" id="3.30.160.60">
    <property type="entry name" value="Classic Zinc Finger"/>
    <property type="match status" value="1"/>
</dbReference>
<evidence type="ECO:0000256" key="1">
    <source>
        <dbReference type="SAM" id="MobiDB-lite"/>
    </source>
</evidence>
<gene>
    <name evidence="2" type="ORF">VMCG_03732</name>
</gene>
<accession>A0A423WVL3</accession>
<feature type="region of interest" description="Disordered" evidence="1">
    <location>
        <begin position="69"/>
        <end position="104"/>
    </location>
</feature>
<dbReference type="AlphaFoldDB" id="A0A423WVL3"/>
<comment type="caution">
    <text evidence="2">The sequence shown here is derived from an EMBL/GenBank/DDBJ whole genome shotgun (WGS) entry which is preliminary data.</text>
</comment>
<dbReference type="Proteomes" id="UP000283895">
    <property type="component" value="Unassembled WGS sequence"/>
</dbReference>
<dbReference type="STRING" id="356882.A0A423WVL3"/>
<keyword evidence="3" id="KW-1185">Reference proteome</keyword>
<organism evidence="2 3">
    <name type="scientific">Cytospora schulzeri</name>
    <dbReference type="NCBI Taxonomy" id="448051"/>
    <lineage>
        <taxon>Eukaryota</taxon>
        <taxon>Fungi</taxon>
        <taxon>Dikarya</taxon>
        <taxon>Ascomycota</taxon>
        <taxon>Pezizomycotina</taxon>
        <taxon>Sordariomycetes</taxon>
        <taxon>Sordariomycetidae</taxon>
        <taxon>Diaporthales</taxon>
        <taxon>Cytosporaceae</taxon>
        <taxon>Cytospora</taxon>
    </lineage>
</organism>
<protein>
    <recommendedName>
        <fullName evidence="4">C2H2-type domain-containing protein</fullName>
    </recommendedName>
</protein>
<evidence type="ECO:0008006" key="4">
    <source>
        <dbReference type="Google" id="ProtNLM"/>
    </source>
</evidence>
<feature type="compositionally biased region" description="Low complexity" evidence="1">
    <location>
        <begin position="195"/>
        <end position="212"/>
    </location>
</feature>
<evidence type="ECO:0000313" key="3">
    <source>
        <dbReference type="Proteomes" id="UP000283895"/>
    </source>
</evidence>
<proteinExistence type="predicted"/>
<dbReference type="EMBL" id="LKEA01000008">
    <property type="protein sequence ID" value="ROW07433.1"/>
    <property type="molecule type" value="Genomic_DNA"/>
</dbReference>
<dbReference type="InterPro" id="IPR036236">
    <property type="entry name" value="Znf_C2H2_sf"/>
</dbReference>
<feature type="compositionally biased region" description="Basic and acidic residues" evidence="1">
    <location>
        <begin position="183"/>
        <end position="192"/>
    </location>
</feature>
<dbReference type="SUPFAM" id="SSF57667">
    <property type="entry name" value="beta-beta-alpha zinc fingers"/>
    <property type="match status" value="1"/>
</dbReference>
<feature type="region of interest" description="Disordered" evidence="1">
    <location>
        <begin position="178"/>
        <end position="212"/>
    </location>
</feature>
<dbReference type="OrthoDB" id="2687452at2759"/>
<name>A0A423WVL3_9PEZI</name>
<reference evidence="2 3" key="1">
    <citation type="submission" date="2015-09" db="EMBL/GenBank/DDBJ databases">
        <title>Host preference determinants of Valsa canker pathogens revealed by comparative genomics.</title>
        <authorList>
            <person name="Yin Z."/>
            <person name="Huang L."/>
        </authorList>
    </citation>
    <scope>NUCLEOTIDE SEQUENCE [LARGE SCALE GENOMIC DNA]</scope>
    <source>
        <strain evidence="2 3">03-1</strain>
    </source>
</reference>
<sequence length="309" mass="32357">MAGYNFNFNIPGHHASDDTSFLGAAPSAPVMNQSADWIAPGYPPLGVVGGNIAAPPHPELDSAPFVAAGSGGGHTRGQYTQETSSSSSPCHTRVRASSGLEENGRSERHRPFLCTCGKSYTRLFSLNRHLKKVTEPQQYQCPWCENPSVYTCKEDVEAHLRSIHQVCKKTAIDALLRPQKAATRKDSRRRNAGDALTSTAGPPTAAPYAPATTSSLSAPFPVQGPVGPAGLPNFPIGGFHHASGPGLFHVPAAAAVPTGFPFLPPSMGYSVAGMGMTGSVAAPGAEAAFDMTGVDFLDGVDFVNGMWLQ</sequence>
<feature type="compositionally biased region" description="Polar residues" evidence="1">
    <location>
        <begin position="77"/>
        <end position="90"/>
    </location>
</feature>